<dbReference type="AlphaFoldDB" id="A0A3R8SRR9"/>
<evidence type="ECO:0000313" key="2">
    <source>
        <dbReference type="EMBL" id="RRR19972.1"/>
    </source>
</evidence>
<dbReference type="InterPro" id="IPR002575">
    <property type="entry name" value="Aminoglycoside_PTrfase"/>
</dbReference>
<dbReference type="EMBL" id="QOCI01000001">
    <property type="protein sequence ID" value="RRR19972.1"/>
    <property type="molecule type" value="Genomic_DNA"/>
</dbReference>
<dbReference type="SUPFAM" id="SSF56112">
    <property type="entry name" value="Protein kinase-like (PK-like)"/>
    <property type="match status" value="1"/>
</dbReference>
<proteinExistence type="predicted"/>
<dbReference type="Gene3D" id="3.90.1200.10">
    <property type="match status" value="1"/>
</dbReference>
<dbReference type="CDD" id="cd05155">
    <property type="entry name" value="APH_ChoK_like_1"/>
    <property type="match status" value="1"/>
</dbReference>
<sequence length="343" mass="37877">MRGTVAAGSPKAQLAWWLGRGNAWTGRSRPRHTRVRTAHSAREQRQNIAVEGACMPDITADLVAELVARHVPALAGLPVTPVARQGWDNRTFRIQDTHCARLPSADGYSAGVEKEDHVLPLLAPHLPVAIPEVVASVPPSSDFGRPWTVRRWLSGRTPDECPDLDRTQFAHDLGVALRALREAPTDGGPWAGRHTYFRGCHPSVYADEVQRTLTRELPVDATQCRDLWLNGLDSAWEGEPVWFHGDMAVGNVLVDRGRLSAVIDFGQCGVGDPACDLTIAWTYFRGTERQVFAEAVNLDADTWRRARAWALWKSLIQLESPGDALHSIHNDALLEILADPVVR</sequence>
<comment type="caution">
    <text evidence="2">The sequence shown here is derived from an EMBL/GenBank/DDBJ whole genome shotgun (WGS) entry which is preliminary data.</text>
</comment>
<evidence type="ECO:0000313" key="3">
    <source>
        <dbReference type="Proteomes" id="UP000274327"/>
    </source>
</evidence>
<dbReference type="PANTHER" id="PTHR21310">
    <property type="entry name" value="AMINOGLYCOSIDE PHOSPHOTRANSFERASE-RELATED-RELATED"/>
    <property type="match status" value="1"/>
</dbReference>
<keyword evidence="3" id="KW-1185">Reference proteome</keyword>
<gene>
    <name evidence="2" type="ORF">DS079_00770</name>
</gene>
<protein>
    <submittedName>
        <fullName evidence="2">Acetyltransferase</fullName>
    </submittedName>
</protein>
<name>A0A3R8SRR9_9MICO</name>
<evidence type="ECO:0000259" key="1">
    <source>
        <dbReference type="Pfam" id="PF01636"/>
    </source>
</evidence>
<keyword evidence="2" id="KW-0808">Transferase</keyword>
<dbReference type="InterPro" id="IPR011009">
    <property type="entry name" value="Kinase-like_dom_sf"/>
</dbReference>
<dbReference type="GO" id="GO:0016740">
    <property type="term" value="F:transferase activity"/>
    <property type="evidence" value="ECO:0007669"/>
    <property type="project" value="UniProtKB-KW"/>
</dbReference>
<dbReference type="Proteomes" id="UP000274327">
    <property type="component" value="Unassembled WGS sequence"/>
</dbReference>
<reference evidence="2 3" key="1">
    <citation type="submission" date="2018-07" db="EMBL/GenBank/DDBJ databases">
        <title>Brachybacteriurn paraconglorneratum KCTC 9916.</title>
        <authorList>
            <person name="Li Y."/>
        </authorList>
    </citation>
    <scope>NUCLEOTIDE SEQUENCE [LARGE SCALE GENOMIC DNA]</scope>
    <source>
        <strain evidence="2 3">KCTC 9916</strain>
    </source>
</reference>
<feature type="domain" description="Aminoglycoside phosphotransferase" evidence="1">
    <location>
        <begin position="84"/>
        <end position="309"/>
    </location>
</feature>
<accession>A0A3R8SRR9</accession>
<organism evidence="2 3">
    <name type="scientific">Brachybacterium paraconglomeratum</name>
    <dbReference type="NCBI Taxonomy" id="173362"/>
    <lineage>
        <taxon>Bacteria</taxon>
        <taxon>Bacillati</taxon>
        <taxon>Actinomycetota</taxon>
        <taxon>Actinomycetes</taxon>
        <taxon>Micrococcales</taxon>
        <taxon>Dermabacteraceae</taxon>
        <taxon>Brachybacterium</taxon>
    </lineage>
</organism>
<dbReference type="Pfam" id="PF01636">
    <property type="entry name" value="APH"/>
    <property type="match status" value="1"/>
</dbReference>
<dbReference type="InterPro" id="IPR051678">
    <property type="entry name" value="AGP_Transferase"/>
</dbReference>
<dbReference type="Gene3D" id="3.30.200.20">
    <property type="entry name" value="Phosphorylase Kinase, domain 1"/>
    <property type="match status" value="1"/>
</dbReference>
<dbReference type="PANTHER" id="PTHR21310:SF42">
    <property type="entry name" value="BIFUNCTIONAL AAC_APH"/>
    <property type="match status" value="1"/>
</dbReference>